<dbReference type="InterPro" id="IPR036061">
    <property type="entry name" value="CheW-like_dom_sf"/>
</dbReference>
<sequence length="166" mass="17098">MADPRIAYLVLDLAGTACALPREAAAEILPLPELQAAPASGGWLAGFVNLGGRPVPVIDLAGLLGLRSGPAEAGLYAHLVLAADRSVAWLADRVTDLVTVPAPAHRPADPAVSLNGCVAAGLALGDRLVPALDPERLLTEAERRRVEAQARAAAERLSALPDTMPV</sequence>
<dbReference type="Pfam" id="PF01584">
    <property type="entry name" value="CheW"/>
    <property type="match status" value="1"/>
</dbReference>
<dbReference type="PANTHER" id="PTHR22617">
    <property type="entry name" value="CHEMOTAXIS SENSOR HISTIDINE KINASE-RELATED"/>
    <property type="match status" value="1"/>
</dbReference>
<evidence type="ECO:0000313" key="2">
    <source>
        <dbReference type="EMBL" id="MDQ0442817.1"/>
    </source>
</evidence>
<dbReference type="Gene3D" id="2.40.50.180">
    <property type="entry name" value="CheA-289, Domain 4"/>
    <property type="match status" value="1"/>
</dbReference>
<accession>A0ABU0HKH2</accession>
<evidence type="ECO:0000313" key="3">
    <source>
        <dbReference type="Proteomes" id="UP001236369"/>
    </source>
</evidence>
<proteinExistence type="predicted"/>
<gene>
    <name evidence="2" type="ORF">QO016_002314</name>
</gene>
<dbReference type="EMBL" id="JAUSVV010000004">
    <property type="protein sequence ID" value="MDQ0442817.1"/>
    <property type="molecule type" value="Genomic_DNA"/>
</dbReference>
<dbReference type="PROSITE" id="PS50851">
    <property type="entry name" value="CHEW"/>
    <property type="match status" value="1"/>
</dbReference>
<evidence type="ECO:0000259" key="1">
    <source>
        <dbReference type="PROSITE" id="PS50851"/>
    </source>
</evidence>
<dbReference type="RefSeq" id="WP_238247814.1">
    <property type="nucleotide sequence ID" value="NZ_BPQX01000014.1"/>
</dbReference>
<name>A0ABU0HKH2_9HYPH</name>
<dbReference type="InterPro" id="IPR002545">
    <property type="entry name" value="CheW-lke_dom"/>
</dbReference>
<protein>
    <submittedName>
        <fullName evidence="2">Purine-binding chemotaxis protein CheW</fullName>
    </submittedName>
</protein>
<dbReference type="PANTHER" id="PTHR22617:SF23">
    <property type="entry name" value="CHEMOTAXIS PROTEIN CHEW"/>
    <property type="match status" value="1"/>
</dbReference>
<keyword evidence="3" id="KW-1185">Reference proteome</keyword>
<comment type="caution">
    <text evidence="2">The sequence shown here is derived from an EMBL/GenBank/DDBJ whole genome shotgun (WGS) entry which is preliminary data.</text>
</comment>
<reference evidence="2 3" key="1">
    <citation type="submission" date="2023-07" db="EMBL/GenBank/DDBJ databases">
        <title>Genomic Encyclopedia of Type Strains, Phase IV (KMG-IV): sequencing the most valuable type-strain genomes for metagenomic binning, comparative biology and taxonomic classification.</title>
        <authorList>
            <person name="Goeker M."/>
        </authorList>
    </citation>
    <scope>NUCLEOTIDE SEQUENCE [LARGE SCALE GENOMIC DNA]</scope>
    <source>
        <strain evidence="2 3">DSM 19562</strain>
    </source>
</reference>
<dbReference type="Proteomes" id="UP001236369">
    <property type="component" value="Unassembled WGS sequence"/>
</dbReference>
<dbReference type="InterPro" id="IPR039315">
    <property type="entry name" value="CheW"/>
</dbReference>
<feature type="domain" description="CheW-like" evidence="1">
    <location>
        <begin position="5"/>
        <end position="143"/>
    </location>
</feature>
<dbReference type="SUPFAM" id="SSF50341">
    <property type="entry name" value="CheW-like"/>
    <property type="match status" value="1"/>
</dbReference>
<dbReference type="SMART" id="SM00260">
    <property type="entry name" value="CheW"/>
    <property type="match status" value="1"/>
</dbReference>
<organism evidence="2 3">
    <name type="scientific">Methylobacterium persicinum</name>
    <dbReference type="NCBI Taxonomy" id="374426"/>
    <lineage>
        <taxon>Bacteria</taxon>
        <taxon>Pseudomonadati</taxon>
        <taxon>Pseudomonadota</taxon>
        <taxon>Alphaproteobacteria</taxon>
        <taxon>Hyphomicrobiales</taxon>
        <taxon>Methylobacteriaceae</taxon>
        <taxon>Methylobacterium</taxon>
    </lineage>
</organism>